<evidence type="ECO:0000256" key="1">
    <source>
        <dbReference type="ARBA" id="ARBA00009952"/>
    </source>
</evidence>
<comment type="caution">
    <text evidence="9">The sequence shown here is derived from an EMBL/GenBank/DDBJ whole genome shotgun (WGS) entry which is preliminary data.</text>
</comment>
<feature type="region of interest" description="Disordered" evidence="2">
    <location>
        <begin position="87"/>
        <end position="106"/>
    </location>
</feature>
<accession>A0A329T001</accession>
<dbReference type="InterPro" id="IPR008560">
    <property type="entry name" value="DUF842_euk"/>
</dbReference>
<dbReference type="AlphaFoldDB" id="A0A329T001"/>
<comment type="similarity">
    <text evidence="1">Belongs to the FAM136 family.</text>
</comment>
<dbReference type="PANTHER" id="PTHR21096">
    <property type="entry name" value="PROTEIN FAM136A"/>
    <property type="match status" value="1"/>
</dbReference>
<gene>
    <name evidence="8" type="ORF">JG687_00013869</name>
    <name evidence="9" type="ORF">PC110_g2158</name>
    <name evidence="3" type="ORF">PC113_g11203</name>
    <name evidence="5" type="ORF">PC115_g9901</name>
    <name evidence="4" type="ORF">PC117_g18404</name>
    <name evidence="6" type="ORF">PC118_g17027</name>
    <name evidence="7" type="ORF">PC129_g1094</name>
</gene>
<reference evidence="3" key="2">
    <citation type="submission" date="2018-10" db="EMBL/GenBank/DDBJ databases">
        <title>Effector identification in a new, highly contiguous assembly of the strawberry crown rot pathogen Phytophthora cactorum.</title>
        <authorList>
            <person name="Armitage A.D."/>
            <person name="Nellist C.F."/>
            <person name="Bates H."/>
            <person name="Vickerstaff R.J."/>
            <person name="Harrison R.J."/>
        </authorList>
    </citation>
    <scope>NUCLEOTIDE SEQUENCE</scope>
    <source>
        <strain evidence="3">15-7</strain>
        <strain evidence="5">4032</strain>
        <strain evidence="4">4040</strain>
        <strain evidence="6">P415</strain>
        <strain evidence="7">P421</strain>
    </source>
</reference>
<protein>
    <recommendedName>
        <fullName evidence="11">Protein FAM136A</fullName>
    </recommendedName>
</protein>
<evidence type="ECO:0000313" key="3">
    <source>
        <dbReference type="EMBL" id="KAG2856855.1"/>
    </source>
</evidence>
<dbReference type="PANTHER" id="PTHR21096:SF0">
    <property type="entry name" value="PROTEIN FAM136A"/>
    <property type="match status" value="1"/>
</dbReference>
<sequence length="144" mass="16388">MADTKLQDAVDKMVDRLDRTLLRGLQRDGYLCAAKVFENKSWSSEQLAAAVERCQMPTQQLNQFMQQEMQNFQNRIQRCVQDCQDKAQDSLPAGGNPSEKQITRAQKDMETCVGRCVDSHVSLLPNISTRIEQAVAQVKQQQQQ</sequence>
<dbReference type="Proteomes" id="UP000697107">
    <property type="component" value="Unassembled WGS sequence"/>
</dbReference>
<dbReference type="Proteomes" id="UP000774804">
    <property type="component" value="Unassembled WGS sequence"/>
</dbReference>
<dbReference type="EMBL" id="RCMK01000740">
    <property type="protein sequence ID" value="KAG2914178.1"/>
    <property type="molecule type" value="Genomic_DNA"/>
</dbReference>
<evidence type="ECO:0000313" key="6">
    <source>
        <dbReference type="EMBL" id="KAG2970179.1"/>
    </source>
</evidence>
<evidence type="ECO:0000256" key="2">
    <source>
        <dbReference type="SAM" id="MobiDB-lite"/>
    </source>
</evidence>
<dbReference type="Proteomes" id="UP000736787">
    <property type="component" value="Unassembled WGS sequence"/>
</dbReference>
<dbReference type="EMBL" id="RCMG01000314">
    <property type="protein sequence ID" value="KAG2856855.1"/>
    <property type="molecule type" value="Genomic_DNA"/>
</dbReference>
<evidence type="ECO:0000313" key="9">
    <source>
        <dbReference type="EMBL" id="RAW41628.1"/>
    </source>
</evidence>
<evidence type="ECO:0000313" key="8">
    <source>
        <dbReference type="EMBL" id="KAG6951033.1"/>
    </source>
</evidence>
<dbReference type="Proteomes" id="UP000688947">
    <property type="component" value="Unassembled WGS sequence"/>
</dbReference>
<dbReference type="EMBL" id="RCMI01000282">
    <property type="protein sequence ID" value="KAG2920119.1"/>
    <property type="molecule type" value="Genomic_DNA"/>
</dbReference>
<name>A0A329T001_9STRA</name>
<dbReference type="VEuPathDB" id="FungiDB:PC110_g2158"/>
<evidence type="ECO:0000313" key="10">
    <source>
        <dbReference type="Proteomes" id="UP000251314"/>
    </source>
</evidence>
<reference evidence="9 10" key="1">
    <citation type="submission" date="2018-01" db="EMBL/GenBank/DDBJ databases">
        <title>Draft genome of the strawberry crown rot pathogen Phytophthora cactorum.</title>
        <authorList>
            <person name="Armitage A.D."/>
            <person name="Lysoe E."/>
            <person name="Nellist C.F."/>
            <person name="Harrison R.J."/>
            <person name="Brurberg M.B."/>
        </authorList>
    </citation>
    <scope>NUCLEOTIDE SEQUENCE [LARGE SCALE GENOMIC DNA]</scope>
    <source>
        <strain evidence="9 10">10300</strain>
    </source>
</reference>
<keyword evidence="10" id="KW-1185">Reference proteome</keyword>
<dbReference type="Proteomes" id="UP000251314">
    <property type="component" value="Unassembled WGS sequence"/>
</dbReference>
<dbReference type="EMBL" id="RCMV01000016">
    <property type="protein sequence ID" value="KAG3228416.1"/>
    <property type="molecule type" value="Genomic_DNA"/>
</dbReference>
<dbReference type="EMBL" id="MJFZ01000027">
    <property type="protein sequence ID" value="RAW41628.1"/>
    <property type="molecule type" value="Genomic_DNA"/>
</dbReference>
<evidence type="ECO:0000313" key="5">
    <source>
        <dbReference type="EMBL" id="KAG2920119.1"/>
    </source>
</evidence>
<dbReference type="EMBL" id="JAENGZ010001062">
    <property type="protein sequence ID" value="KAG6951033.1"/>
    <property type="molecule type" value="Genomic_DNA"/>
</dbReference>
<dbReference type="Proteomes" id="UP000760860">
    <property type="component" value="Unassembled WGS sequence"/>
</dbReference>
<dbReference type="Pfam" id="PF05811">
    <property type="entry name" value="DUF842"/>
    <property type="match status" value="1"/>
</dbReference>
<evidence type="ECO:0008006" key="11">
    <source>
        <dbReference type="Google" id="ProtNLM"/>
    </source>
</evidence>
<proteinExistence type="inferred from homology"/>
<reference evidence="8" key="3">
    <citation type="submission" date="2021-01" db="EMBL/GenBank/DDBJ databases">
        <title>Phytophthora aleatoria, a newly-described species from Pinus radiata is distinct from Phytophthora cactorum isolates based on comparative genomics.</title>
        <authorList>
            <person name="Mcdougal R."/>
            <person name="Panda P."/>
            <person name="Williams N."/>
            <person name="Studholme D.J."/>
        </authorList>
    </citation>
    <scope>NUCLEOTIDE SEQUENCE</scope>
    <source>
        <strain evidence="8">NZFS 3830</strain>
    </source>
</reference>
<dbReference type="OrthoDB" id="9975421at2759"/>
<evidence type="ECO:0000313" key="7">
    <source>
        <dbReference type="EMBL" id="KAG3228416.1"/>
    </source>
</evidence>
<evidence type="ECO:0000313" key="4">
    <source>
        <dbReference type="EMBL" id="KAG2914178.1"/>
    </source>
</evidence>
<dbReference type="GO" id="GO:0005737">
    <property type="term" value="C:cytoplasm"/>
    <property type="evidence" value="ECO:0007669"/>
    <property type="project" value="TreeGrafter"/>
</dbReference>
<dbReference type="EMBL" id="RCML01000743">
    <property type="protein sequence ID" value="KAG2970179.1"/>
    <property type="molecule type" value="Genomic_DNA"/>
</dbReference>
<organism evidence="9 10">
    <name type="scientific">Phytophthora cactorum</name>
    <dbReference type="NCBI Taxonomy" id="29920"/>
    <lineage>
        <taxon>Eukaryota</taxon>
        <taxon>Sar</taxon>
        <taxon>Stramenopiles</taxon>
        <taxon>Oomycota</taxon>
        <taxon>Peronosporomycetes</taxon>
        <taxon>Peronosporales</taxon>
        <taxon>Peronosporaceae</taxon>
        <taxon>Phytophthora</taxon>
    </lineage>
</organism>
<dbReference type="Proteomes" id="UP000735874">
    <property type="component" value="Unassembled WGS sequence"/>
</dbReference>